<accession>A0ABX9FWU1</accession>
<protein>
    <submittedName>
        <fullName evidence="1">Uncharacterized protein</fullName>
    </submittedName>
</protein>
<dbReference type="Proteomes" id="UP000253201">
    <property type="component" value="Unassembled WGS sequence"/>
</dbReference>
<evidence type="ECO:0000313" key="1">
    <source>
        <dbReference type="EMBL" id="RBP11585.1"/>
    </source>
</evidence>
<organism evidence="1 2">
    <name type="scientific">Pseudocitrobacter faecalis</name>
    <dbReference type="NCBI Taxonomy" id="1398493"/>
    <lineage>
        <taxon>Bacteria</taxon>
        <taxon>Pseudomonadati</taxon>
        <taxon>Pseudomonadota</taxon>
        <taxon>Gammaproteobacteria</taxon>
        <taxon>Enterobacterales</taxon>
        <taxon>Enterobacteriaceae</taxon>
        <taxon>Pseudocitrobacter</taxon>
    </lineage>
</organism>
<proteinExistence type="predicted"/>
<reference evidence="1 2" key="1">
    <citation type="submission" date="2018-06" db="EMBL/GenBank/DDBJ databases">
        <title>Genomic Encyclopedia of Type Strains, Phase IV (KMG-IV): sequencing the most valuable type-strain genomes for metagenomic binning, comparative biology and taxonomic classification.</title>
        <authorList>
            <person name="Goeker M."/>
        </authorList>
    </citation>
    <scope>NUCLEOTIDE SEQUENCE [LARGE SCALE GENOMIC DNA]</scope>
    <source>
        <strain evidence="1 2">DSM 27453</strain>
    </source>
</reference>
<dbReference type="RefSeq" id="WP_113857881.1">
    <property type="nucleotide sequence ID" value="NZ_QNRL01000004.1"/>
</dbReference>
<comment type="caution">
    <text evidence="1">The sequence shown here is derived from an EMBL/GenBank/DDBJ whole genome shotgun (WGS) entry which is preliminary data.</text>
</comment>
<dbReference type="EMBL" id="QNRL01000004">
    <property type="protein sequence ID" value="RBP11585.1"/>
    <property type="molecule type" value="Genomic_DNA"/>
</dbReference>
<name>A0ABX9FWU1_9ENTR</name>
<evidence type="ECO:0000313" key="2">
    <source>
        <dbReference type="Proteomes" id="UP000253201"/>
    </source>
</evidence>
<sequence length="83" mass="9379">MTTPMKRENRYFVLKVRDIEDAYKSGLIDAAALDALEQTALAVKTVRQQRGKDELACVVVESDWPEHEVVWGMIEARMAGAKQ</sequence>
<keyword evidence="2" id="KW-1185">Reference proteome</keyword>
<gene>
    <name evidence="1" type="ORF">DFQ50_104106</name>
</gene>